<dbReference type="InterPro" id="IPR001611">
    <property type="entry name" value="Leu-rich_rpt"/>
</dbReference>
<feature type="region of interest" description="Disordered" evidence="4">
    <location>
        <begin position="522"/>
        <end position="546"/>
    </location>
</feature>
<gene>
    <name evidence="5" type="ORF">WJX81_003132</name>
</gene>
<dbReference type="PANTHER" id="PTHR15454">
    <property type="entry name" value="NISCHARIN RELATED"/>
    <property type="match status" value="1"/>
</dbReference>
<evidence type="ECO:0000256" key="1">
    <source>
        <dbReference type="ARBA" id="ARBA00004430"/>
    </source>
</evidence>
<evidence type="ECO:0000313" key="5">
    <source>
        <dbReference type="EMBL" id="KAK9840763.1"/>
    </source>
</evidence>
<evidence type="ECO:0000256" key="4">
    <source>
        <dbReference type="SAM" id="MobiDB-lite"/>
    </source>
</evidence>
<feature type="compositionally biased region" description="Polar residues" evidence="4">
    <location>
        <begin position="234"/>
        <end position="243"/>
    </location>
</feature>
<name>A0AAW1S533_9CHLO</name>
<proteinExistence type="predicted"/>
<feature type="region of interest" description="Disordered" evidence="4">
    <location>
        <begin position="285"/>
        <end position="306"/>
    </location>
</feature>
<organism evidence="5 6">
    <name type="scientific">Elliptochloris bilobata</name>
    <dbReference type="NCBI Taxonomy" id="381761"/>
    <lineage>
        <taxon>Eukaryota</taxon>
        <taxon>Viridiplantae</taxon>
        <taxon>Chlorophyta</taxon>
        <taxon>core chlorophytes</taxon>
        <taxon>Trebouxiophyceae</taxon>
        <taxon>Trebouxiophyceae incertae sedis</taxon>
        <taxon>Elliptochloris clade</taxon>
        <taxon>Elliptochloris</taxon>
    </lineage>
</organism>
<dbReference type="GO" id="GO:0005930">
    <property type="term" value="C:axoneme"/>
    <property type="evidence" value="ECO:0007669"/>
    <property type="project" value="UniProtKB-SubCell"/>
</dbReference>
<dbReference type="AlphaFoldDB" id="A0AAW1S533"/>
<dbReference type="EMBL" id="JALJOU010000012">
    <property type="protein sequence ID" value="KAK9840763.1"/>
    <property type="molecule type" value="Genomic_DNA"/>
</dbReference>
<dbReference type="Proteomes" id="UP001445335">
    <property type="component" value="Unassembled WGS sequence"/>
</dbReference>
<evidence type="ECO:0000256" key="3">
    <source>
        <dbReference type="ARBA" id="ARBA00022737"/>
    </source>
</evidence>
<feature type="compositionally biased region" description="Low complexity" evidence="4">
    <location>
        <begin position="351"/>
        <end position="365"/>
    </location>
</feature>
<sequence length="740" mass="75543">MQLTPDTLRDLCEALETYQAGPAAVSVLHLQYRGIESLQNLEEFTGVTSLLAVGNQISQVQGLHALSDLRHLDLAHNKLSVADGLQLLARLEVLDLAENAIRRVAALPSSLTQLSLSGNRLASAEALGGLRSCRSLAKLDLARNELRSVEALPAELEAPLRSLCLVGNPLIQALRESGVGYRRSVLARYEALEVLDAVHVGQAESVNATSAQLLAQADGGQHSPGQERAAGGQASCQQTTTPSGEGGADMMSVSEFDSDADLAERHAVVAEAAAAARRLGLVERQDSANYQPRPPAMTERQDSAQNLQAMAEAEAELAAAAAGAAGGSGAGPSSSAGPIGRLDSAHDMAHRSASPPAPRASSPPAGFAAGMRQQRSSAFSSPQRGVPLDMSLRQDSASDQPGPLPSSSAPQHPQGAGMDRVESLAEARRAVLPNLPVAREASQALPAEPLSRQDSALDSLVAARHAVLADLAQNPPAGASLGSADFLRRDSAGDDAAGAPRREAALLDPLLQARRLVLSSSEHASSSGLASPPPMPRAELGGYQADSPGAYAEHSALTVARRSVGLEVRASLGAANAYDARDPSCAAAPSAGVARENAGGPAPAALRHSGQWEALICYAAASSSAGPLSPSRMGQRAGRSPPGRWRGAMQPPPPVLAQAALLGPRAGAATPFSAPAQAPHPDSPLAVSGRGTPPAQMRRNRGSAGSLGASAELAEGLSVGGLAAGRSLSGYDSANEGDAA</sequence>
<evidence type="ECO:0000313" key="6">
    <source>
        <dbReference type="Proteomes" id="UP001445335"/>
    </source>
</evidence>
<feature type="compositionally biased region" description="Polar residues" evidence="4">
    <location>
        <begin position="393"/>
        <end position="411"/>
    </location>
</feature>
<feature type="region of interest" description="Disordered" evidence="4">
    <location>
        <begin position="217"/>
        <end position="252"/>
    </location>
</feature>
<dbReference type="InterPro" id="IPR032675">
    <property type="entry name" value="LRR_dom_sf"/>
</dbReference>
<reference evidence="5 6" key="1">
    <citation type="journal article" date="2024" name="Nat. Commun.">
        <title>Phylogenomics reveals the evolutionary origins of lichenization in chlorophyte algae.</title>
        <authorList>
            <person name="Puginier C."/>
            <person name="Libourel C."/>
            <person name="Otte J."/>
            <person name="Skaloud P."/>
            <person name="Haon M."/>
            <person name="Grisel S."/>
            <person name="Petersen M."/>
            <person name="Berrin J.G."/>
            <person name="Delaux P.M."/>
            <person name="Dal Grande F."/>
            <person name="Keller J."/>
        </authorList>
    </citation>
    <scope>NUCLEOTIDE SEQUENCE [LARGE SCALE GENOMIC DNA]</scope>
    <source>
        <strain evidence="5 6">SAG 245.80</strain>
    </source>
</reference>
<protein>
    <submittedName>
        <fullName evidence="5">Uncharacterized protein</fullName>
    </submittedName>
</protein>
<keyword evidence="2" id="KW-0433">Leucine-rich repeat</keyword>
<feature type="region of interest" description="Disordered" evidence="4">
    <location>
        <begin position="324"/>
        <end position="421"/>
    </location>
</feature>
<accession>A0AAW1S533</accession>
<feature type="compositionally biased region" description="Polar residues" evidence="4">
    <location>
        <begin position="373"/>
        <end position="383"/>
    </location>
</feature>
<comment type="subcellular location">
    <subcellularLocation>
        <location evidence="1">Cytoplasm</location>
        <location evidence="1">Cytoskeleton</location>
        <location evidence="1">Cilium axoneme</location>
    </subcellularLocation>
</comment>
<keyword evidence="3" id="KW-0677">Repeat</keyword>
<dbReference type="SMART" id="SM00365">
    <property type="entry name" value="LRR_SD22"/>
    <property type="match status" value="3"/>
</dbReference>
<evidence type="ECO:0000256" key="2">
    <source>
        <dbReference type="ARBA" id="ARBA00022614"/>
    </source>
</evidence>
<dbReference type="SUPFAM" id="SSF52075">
    <property type="entry name" value="Outer arm dynein light chain 1"/>
    <property type="match status" value="1"/>
</dbReference>
<comment type="caution">
    <text evidence="5">The sequence shown here is derived from an EMBL/GenBank/DDBJ whole genome shotgun (WGS) entry which is preliminary data.</text>
</comment>
<feature type="region of interest" description="Disordered" evidence="4">
    <location>
        <begin position="624"/>
        <end position="651"/>
    </location>
</feature>
<dbReference type="PROSITE" id="PS51450">
    <property type="entry name" value="LRR"/>
    <property type="match status" value="2"/>
</dbReference>
<keyword evidence="6" id="KW-1185">Reference proteome</keyword>
<dbReference type="Gene3D" id="3.80.10.10">
    <property type="entry name" value="Ribonuclease Inhibitor"/>
    <property type="match status" value="2"/>
</dbReference>
<feature type="region of interest" description="Disordered" evidence="4">
    <location>
        <begin position="667"/>
        <end position="708"/>
    </location>
</feature>